<gene>
    <name evidence="1" type="ORF">F6X38_14295</name>
</gene>
<protein>
    <submittedName>
        <fullName evidence="1">Uncharacterized protein</fullName>
    </submittedName>
</protein>
<name>A0A7V7PN64_9HYPH</name>
<dbReference type="AlphaFoldDB" id="A0A7V7PN64"/>
<reference evidence="1 2" key="1">
    <citation type="submission" date="2019-09" db="EMBL/GenBank/DDBJ databases">
        <title>YIM 132180 draft genome.</title>
        <authorList>
            <person name="Zhang K."/>
        </authorList>
    </citation>
    <scope>NUCLEOTIDE SEQUENCE [LARGE SCALE GENOMIC DNA]</scope>
    <source>
        <strain evidence="1 2">YIM 132180</strain>
    </source>
</reference>
<keyword evidence="2" id="KW-1185">Reference proteome</keyword>
<proteinExistence type="predicted"/>
<organism evidence="1 2">
    <name type="scientific">Plantimonas leprariae</name>
    <dbReference type="NCBI Taxonomy" id="2615207"/>
    <lineage>
        <taxon>Bacteria</taxon>
        <taxon>Pseudomonadati</taxon>
        <taxon>Pseudomonadota</taxon>
        <taxon>Alphaproteobacteria</taxon>
        <taxon>Hyphomicrobiales</taxon>
        <taxon>Aurantimonadaceae</taxon>
        <taxon>Plantimonas</taxon>
    </lineage>
</organism>
<comment type="caution">
    <text evidence="1">The sequence shown here is derived from an EMBL/GenBank/DDBJ whole genome shotgun (WGS) entry which is preliminary data.</text>
</comment>
<accession>A0A7V7PN64</accession>
<dbReference type="Proteomes" id="UP000432089">
    <property type="component" value="Unassembled WGS sequence"/>
</dbReference>
<dbReference type="EMBL" id="VZDO01000011">
    <property type="protein sequence ID" value="KAB0679061.1"/>
    <property type="molecule type" value="Genomic_DNA"/>
</dbReference>
<dbReference type="RefSeq" id="WP_150970676.1">
    <property type="nucleotide sequence ID" value="NZ_VZDO01000011.1"/>
</dbReference>
<evidence type="ECO:0000313" key="2">
    <source>
        <dbReference type="Proteomes" id="UP000432089"/>
    </source>
</evidence>
<sequence>MTIIVSPQGDILGLDDHLDRLKRLVADLEALKLGRHPDPASIEGSAGIRGWVLDTRPAPCLRGHIVGHPDIRDGRMGVTSDLWVWAPDHGYARTLSRWYALGPRDADADRRGRQ</sequence>
<evidence type="ECO:0000313" key="1">
    <source>
        <dbReference type="EMBL" id="KAB0679061.1"/>
    </source>
</evidence>